<dbReference type="Proteomes" id="UP001439008">
    <property type="component" value="Unassembled WGS sequence"/>
</dbReference>
<feature type="short sequence motif" description="Q motif" evidence="6">
    <location>
        <begin position="86"/>
        <end position="114"/>
    </location>
</feature>
<evidence type="ECO:0000313" key="13">
    <source>
        <dbReference type="Proteomes" id="UP001439008"/>
    </source>
</evidence>
<reference evidence="12 13" key="1">
    <citation type="journal article" date="2024" name="BMC Biol.">
        <title>Comparative genomics of Ascetosporea gives new insight into the evolutionary basis for animal parasitism in Rhizaria.</title>
        <authorList>
            <person name="Hiltunen Thoren M."/>
            <person name="Onut-Brannstrom I."/>
            <person name="Alfjorden A."/>
            <person name="Peckova H."/>
            <person name="Swords F."/>
            <person name="Hooper C."/>
            <person name="Holzer A.S."/>
            <person name="Bass D."/>
            <person name="Burki F."/>
        </authorList>
    </citation>
    <scope>NUCLEOTIDE SEQUENCE [LARGE SCALE GENOMIC DNA]</scope>
    <source>
        <strain evidence="12">20-A016</strain>
    </source>
</reference>
<dbReference type="InterPro" id="IPR011545">
    <property type="entry name" value="DEAD/DEAH_box_helicase_dom"/>
</dbReference>
<dbReference type="PROSITE" id="PS51194">
    <property type="entry name" value="HELICASE_CTER"/>
    <property type="match status" value="1"/>
</dbReference>
<dbReference type="EMBL" id="JBDODL010000105">
    <property type="protein sequence ID" value="MES1918680.1"/>
    <property type="molecule type" value="Genomic_DNA"/>
</dbReference>
<dbReference type="Gene3D" id="3.40.50.300">
    <property type="entry name" value="P-loop containing nucleotide triphosphate hydrolases"/>
    <property type="match status" value="2"/>
</dbReference>
<dbReference type="EC" id="3.6.4.13" evidence="1"/>
<keyword evidence="13" id="KW-1185">Reference proteome</keyword>
<dbReference type="Pfam" id="PF00270">
    <property type="entry name" value="DEAD"/>
    <property type="match status" value="1"/>
</dbReference>
<evidence type="ECO:0000259" key="10">
    <source>
        <dbReference type="PROSITE" id="PS51194"/>
    </source>
</evidence>
<sequence length="483" mass="55261">MAYSGSYNSRFKRPHSYSNNRFAPKRRQNDGFVLEKIDWRKLKLAPFQKDFYFEHPEVTERSTGETQKILKENEITIYGNAPKPINTFRESGLPPYIMKSIDKLKFEHPTPIQRQSWPIALSGRDMIGIAATGSGKTLAFLVPLIVHINAQKPLSKGDGPLVVIVAPTRELATQIMGQIPNFAESSRIRYTSIYGGVPKHSQEKQLSRGVEIIVATPGRLLDFLQSKVTNLKRVTYLVLDEADRMLDMGFEKPIRQILSQIRPERQTLLFSATWPKEIQKLASEILNNPVHVNIGALDISSCKNVKQDFEVVEEYNKQMKLLLYLRQLPPRDKVLVFVATKAMSNQLAQNLKTNGFYCAAINGDKRQSQREFILSKFRNGEISILIGTDVASRGIDIRDIRVVINFDFPNTIEDYVHRVGRTGRADKQGRSYTLLTRKNANKSGDLIRLLKNDKKKIPPDIERLYNNYGVNARSNNSHYRKWR</sequence>
<comment type="caution">
    <text evidence="12">The sequence shown here is derived from an EMBL/GenBank/DDBJ whole genome shotgun (WGS) entry which is preliminary data.</text>
</comment>
<evidence type="ECO:0000313" key="12">
    <source>
        <dbReference type="EMBL" id="MES1918680.1"/>
    </source>
</evidence>
<dbReference type="PROSITE" id="PS00039">
    <property type="entry name" value="DEAD_ATP_HELICASE"/>
    <property type="match status" value="1"/>
</dbReference>
<keyword evidence="2 7" id="KW-0547">Nucleotide-binding</keyword>
<evidence type="ECO:0000259" key="11">
    <source>
        <dbReference type="PROSITE" id="PS51195"/>
    </source>
</evidence>
<evidence type="ECO:0000256" key="6">
    <source>
        <dbReference type="PROSITE-ProRule" id="PRU00552"/>
    </source>
</evidence>
<evidence type="ECO:0000256" key="1">
    <source>
        <dbReference type="ARBA" id="ARBA00012552"/>
    </source>
</evidence>
<dbReference type="InterPro" id="IPR014014">
    <property type="entry name" value="RNA_helicase_DEAD_Q_motif"/>
</dbReference>
<dbReference type="CDD" id="cd18787">
    <property type="entry name" value="SF2_C_DEAD"/>
    <property type="match status" value="1"/>
</dbReference>
<feature type="domain" description="Helicase ATP-binding" evidence="9">
    <location>
        <begin position="117"/>
        <end position="292"/>
    </location>
</feature>
<dbReference type="SUPFAM" id="SSF52540">
    <property type="entry name" value="P-loop containing nucleoside triphosphate hydrolases"/>
    <property type="match status" value="2"/>
</dbReference>
<dbReference type="PROSITE" id="PS51192">
    <property type="entry name" value="HELICASE_ATP_BIND_1"/>
    <property type="match status" value="1"/>
</dbReference>
<dbReference type="PROSITE" id="PS51195">
    <property type="entry name" value="Q_MOTIF"/>
    <property type="match status" value="1"/>
</dbReference>
<accession>A0ABV2AG63</accession>
<evidence type="ECO:0000259" key="9">
    <source>
        <dbReference type="PROSITE" id="PS51192"/>
    </source>
</evidence>
<name>A0ABV2AG63_9EUKA</name>
<keyword evidence="3 7" id="KW-0378">Hydrolase</keyword>
<evidence type="ECO:0000256" key="7">
    <source>
        <dbReference type="RuleBase" id="RU000492"/>
    </source>
</evidence>
<feature type="domain" description="DEAD-box RNA helicase Q" evidence="11">
    <location>
        <begin position="86"/>
        <end position="114"/>
    </location>
</feature>
<proteinExistence type="inferred from homology"/>
<dbReference type="SMART" id="SM00490">
    <property type="entry name" value="HELICc"/>
    <property type="match status" value="1"/>
</dbReference>
<gene>
    <name evidence="12" type="ORF">MHBO_000610</name>
</gene>
<protein>
    <recommendedName>
        <fullName evidence="1">RNA helicase</fullName>
        <ecNumber evidence="1">3.6.4.13</ecNumber>
    </recommendedName>
</protein>
<dbReference type="InterPro" id="IPR001650">
    <property type="entry name" value="Helicase_C-like"/>
</dbReference>
<evidence type="ECO:0000256" key="3">
    <source>
        <dbReference type="ARBA" id="ARBA00022801"/>
    </source>
</evidence>
<keyword evidence="5 7" id="KW-0067">ATP-binding</keyword>
<comment type="similarity">
    <text evidence="7">Belongs to the DEAD box helicase family.</text>
</comment>
<dbReference type="InterPro" id="IPR014001">
    <property type="entry name" value="Helicase_ATP-bd"/>
</dbReference>
<evidence type="ECO:0000256" key="2">
    <source>
        <dbReference type="ARBA" id="ARBA00022741"/>
    </source>
</evidence>
<keyword evidence="4 7" id="KW-0347">Helicase</keyword>
<organism evidence="12 13">
    <name type="scientific">Bonamia ostreae</name>
    <dbReference type="NCBI Taxonomy" id="126728"/>
    <lineage>
        <taxon>Eukaryota</taxon>
        <taxon>Sar</taxon>
        <taxon>Rhizaria</taxon>
        <taxon>Endomyxa</taxon>
        <taxon>Ascetosporea</taxon>
        <taxon>Haplosporida</taxon>
        <taxon>Bonamia</taxon>
    </lineage>
</organism>
<dbReference type="PANTHER" id="PTHR47958">
    <property type="entry name" value="ATP-DEPENDENT RNA HELICASE DBP3"/>
    <property type="match status" value="1"/>
</dbReference>
<evidence type="ECO:0000256" key="4">
    <source>
        <dbReference type="ARBA" id="ARBA00022806"/>
    </source>
</evidence>
<evidence type="ECO:0000256" key="5">
    <source>
        <dbReference type="ARBA" id="ARBA00022840"/>
    </source>
</evidence>
<feature type="domain" description="Helicase C-terminal" evidence="10">
    <location>
        <begin position="304"/>
        <end position="465"/>
    </location>
</feature>
<dbReference type="InterPro" id="IPR000629">
    <property type="entry name" value="RNA-helicase_DEAD-box_CS"/>
</dbReference>
<dbReference type="SMART" id="SM00487">
    <property type="entry name" value="DEXDc"/>
    <property type="match status" value="1"/>
</dbReference>
<evidence type="ECO:0000256" key="8">
    <source>
        <dbReference type="SAM" id="MobiDB-lite"/>
    </source>
</evidence>
<feature type="region of interest" description="Disordered" evidence="8">
    <location>
        <begin position="1"/>
        <end position="24"/>
    </location>
</feature>
<dbReference type="InterPro" id="IPR027417">
    <property type="entry name" value="P-loop_NTPase"/>
</dbReference>
<dbReference type="Pfam" id="PF00271">
    <property type="entry name" value="Helicase_C"/>
    <property type="match status" value="1"/>
</dbReference>